<dbReference type="EMBL" id="JAFCIX010000432">
    <property type="protein sequence ID" value="KAH6590562.1"/>
    <property type="molecule type" value="Genomic_DNA"/>
</dbReference>
<accession>A0ABQ8F1T2</accession>
<dbReference type="Pfam" id="PF01729">
    <property type="entry name" value="QRPTase_C"/>
    <property type="match status" value="1"/>
</dbReference>
<evidence type="ECO:0000259" key="1">
    <source>
        <dbReference type="Pfam" id="PF01729"/>
    </source>
</evidence>
<dbReference type="InterPro" id="IPR013785">
    <property type="entry name" value="Aldolase_TIM"/>
</dbReference>
<evidence type="ECO:0000313" key="2">
    <source>
        <dbReference type="EMBL" id="KAH6590562.1"/>
    </source>
</evidence>
<dbReference type="Gene3D" id="3.20.20.70">
    <property type="entry name" value="Aldolase class I"/>
    <property type="match status" value="1"/>
</dbReference>
<protein>
    <recommendedName>
        <fullName evidence="1">Quinolinate phosphoribosyl transferase C-terminal domain-containing protein</fullName>
    </recommendedName>
</protein>
<reference evidence="2 3" key="1">
    <citation type="submission" date="2021-02" db="EMBL/GenBank/DDBJ databases">
        <title>Variation within the Batrachochytrium salamandrivorans European outbreak.</title>
        <authorList>
            <person name="Kelly M."/>
            <person name="Pasmans F."/>
            <person name="Shea T.P."/>
            <person name="Munoz J.F."/>
            <person name="Carranza S."/>
            <person name="Cuomo C.A."/>
            <person name="Martel A."/>
        </authorList>
    </citation>
    <scope>NUCLEOTIDE SEQUENCE [LARGE SCALE GENOMIC DNA]</scope>
    <source>
        <strain evidence="2 3">AMFP18/2</strain>
    </source>
</reference>
<evidence type="ECO:0000313" key="3">
    <source>
        <dbReference type="Proteomes" id="UP001648503"/>
    </source>
</evidence>
<dbReference type="Proteomes" id="UP001648503">
    <property type="component" value="Unassembled WGS sequence"/>
</dbReference>
<proteinExistence type="predicted"/>
<keyword evidence="3" id="KW-1185">Reference proteome</keyword>
<sequence length="74" mass="8084">MIGFRIVEKYASLSEAIRAGADIVMLDNFDGPGIHVAAQSLKARGAASGSDLDLIWEHQKDFLIEGSDRLTEHE</sequence>
<name>A0ABQ8F1T2_9FUNG</name>
<comment type="caution">
    <text evidence="2">The sequence shown here is derived from an EMBL/GenBank/DDBJ whole genome shotgun (WGS) entry which is preliminary data.</text>
</comment>
<organism evidence="2 3">
    <name type="scientific">Batrachochytrium salamandrivorans</name>
    <dbReference type="NCBI Taxonomy" id="1357716"/>
    <lineage>
        <taxon>Eukaryota</taxon>
        <taxon>Fungi</taxon>
        <taxon>Fungi incertae sedis</taxon>
        <taxon>Chytridiomycota</taxon>
        <taxon>Chytridiomycota incertae sedis</taxon>
        <taxon>Chytridiomycetes</taxon>
        <taxon>Rhizophydiales</taxon>
        <taxon>Rhizophydiales incertae sedis</taxon>
        <taxon>Batrachochytrium</taxon>
    </lineage>
</organism>
<dbReference type="InterPro" id="IPR002638">
    <property type="entry name" value="Quinolinate_PRibosylTrfase_C"/>
</dbReference>
<feature type="domain" description="Quinolinate phosphoribosyl transferase C-terminal" evidence="1">
    <location>
        <begin position="7"/>
        <end position="45"/>
    </location>
</feature>
<gene>
    <name evidence="2" type="ORF">BASA50_009281</name>
</gene>